<proteinExistence type="inferred from homology"/>
<dbReference type="SUPFAM" id="SSF103506">
    <property type="entry name" value="Mitochondrial carrier"/>
    <property type="match status" value="1"/>
</dbReference>
<dbReference type="PROSITE" id="PS50920">
    <property type="entry name" value="SOLCAR"/>
    <property type="match status" value="1"/>
</dbReference>
<dbReference type="Proteomes" id="UP001623348">
    <property type="component" value="Unassembled WGS sequence"/>
</dbReference>
<accession>A0ABC9WM17</accession>
<evidence type="ECO:0000256" key="3">
    <source>
        <dbReference type="ARBA" id="ARBA00022448"/>
    </source>
</evidence>
<keyword evidence="11" id="KW-1185">Reference proteome</keyword>
<keyword evidence="3 9" id="KW-0813">Transport</keyword>
<dbReference type="InterPro" id="IPR050391">
    <property type="entry name" value="Mito_Metabolite_Transporter"/>
</dbReference>
<feature type="repeat" description="Solcar" evidence="8">
    <location>
        <begin position="90"/>
        <end position="174"/>
    </location>
</feature>
<dbReference type="EMBL" id="BAAFJT010000003">
    <property type="protein sequence ID" value="GAB0185392.1"/>
    <property type="molecule type" value="Genomic_DNA"/>
</dbReference>
<dbReference type="PANTHER" id="PTHR45618">
    <property type="entry name" value="MITOCHONDRIAL DICARBOXYLATE CARRIER-RELATED"/>
    <property type="match status" value="1"/>
</dbReference>
<dbReference type="Gene3D" id="1.50.40.10">
    <property type="entry name" value="Mitochondrial carrier domain"/>
    <property type="match status" value="1"/>
</dbReference>
<keyword evidence="4 8" id="KW-0812">Transmembrane</keyword>
<protein>
    <submittedName>
        <fullName evidence="10">Mitochondrial uncoupling protein 4</fullName>
    </submittedName>
</protein>
<keyword evidence="7 8" id="KW-0472">Membrane</keyword>
<comment type="similarity">
    <text evidence="2 9">Belongs to the mitochondrial carrier (TC 2.A.29) family.</text>
</comment>
<evidence type="ECO:0000256" key="1">
    <source>
        <dbReference type="ARBA" id="ARBA00004141"/>
    </source>
</evidence>
<evidence type="ECO:0000256" key="5">
    <source>
        <dbReference type="ARBA" id="ARBA00022737"/>
    </source>
</evidence>
<gene>
    <name evidence="10" type="ORF">GRJ2_001004500</name>
</gene>
<reference evidence="10 11" key="1">
    <citation type="submission" date="2024-06" db="EMBL/GenBank/DDBJ databases">
        <title>The draft genome of Grus japonensis, version 3.</title>
        <authorList>
            <person name="Nabeshima K."/>
            <person name="Suzuki S."/>
            <person name="Onuma M."/>
        </authorList>
    </citation>
    <scope>NUCLEOTIDE SEQUENCE [LARGE SCALE GENOMIC DNA]</scope>
    <source>
        <strain evidence="10 11">451A</strain>
    </source>
</reference>
<evidence type="ECO:0000313" key="11">
    <source>
        <dbReference type="Proteomes" id="UP001623348"/>
    </source>
</evidence>
<keyword evidence="5" id="KW-0677">Repeat</keyword>
<dbReference type="GO" id="GO:0016020">
    <property type="term" value="C:membrane"/>
    <property type="evidence" value="ECO:0007669"/>
    <property type="project" value="UniProtKB-SubCell"/>
</dbReference>
<evidence type="ECO:0000256" key="8">
    <source>
        <dbReference type="PROSITE-ProRule" id="PRU00282"/>
    </source>
</evidence>
<evidence type="ECO:0000256" key="7">
    <source>
        <dbReference type="ARBA" id="ARBA00023136"/>
    </source>
</evidence>
<name>A0ABC9WM17_GRUJA</name>
<comment type="subcellular location">
    <subcellularLocation>
        <location evidence="1">Membrane</location>
        <topology evidence="1">Multi-pass membrane protein</topology>
    </subcellularLocation>
</comment>
<dbReference type="AlphaFoldDB" id="A0ABC9WM17"/>
<evidence type="ECO:0000256" key="6">
    <source>
        <dbReference type="ARBA" id="ARBA00022989"/>
    </source>
</evidence>
<evidence type="ECO:0000256" key="4">
    <source>
        <dbReference type="ARBA" id="ARBA00022692"/>
    </source>
</evidence>
<dbReference type="InterPro" id="IPR018108">
    <property type="entry name" value="MCP_transmembrane"/>
</dbReference>
<keyword evidence="6" id="KW-1133">Transmembrane helix</keyword>
<dbReference type="Pfam" id="PF00153">
    <property type="entry name" value="Mito_carr"/>
    <property type="match status" value="1"/>
</dbReference>
<comment type="caution">
    <text evidence="10">The sequence shown here is derived from an EMBL/GenBank/DDBJ whole genome shotgun (WGS) entry which is preliminary data.</text>
</comment>
<organism evidence="10 11">
    <name type="scientific">Grus japonensis</name>
    <name type="common">Japanese crane</name>
    <name type="synonym">Red-crowned crane</name>
    <dbReference type="NCBI Taxonomy" id="30415"/>
    <lineage>
        <taxon>Eukaryota</taxon>
        <taxon>Metazoa</taxon>
        <taxon>Chordata</taxon>
        <taxon>Craniata</taxon>
        <taxon>Vertebrata</taxon>
        <taxon>Euteleostomi</taxon>
        <taxon>Archelosauria</taxon>
        <taxon>Archosauria</taxon>
        <taxon>Dinosauria</taxon>
        <taxon>Saurischia</taxon>
        <taxon>Theropoda</taxon>
        <taxon>Coelurosauria</taxon>
        <taxon>Aves</taxon>
        <taxon>Neognathae</taxon>
        <taxon>Neoaves</taxon>
        <taxon>Gruiformes</taxon>
        <taxon>Gruidae</taxon>
        <taxon>Grus</taxon>
    </lineage>
</organism>
<dbReference type="InterPro" id="IPR023395">
    <property type="entry name" value="MCP_dom_sf"/>
</dbReference>
<evidence type="ECO:0000313" key="10">
    <source>
        <dbReference type="EMBL" id="GAB0185392.1"/>
    </source>
</evidence>
<evidence type="ECO:0000256" key="9">
    <source>
        <dbReference type="RuleBase" id="RU000488"/>
    </source>
</evidence>
<sequence>MVTNKLFLSLGPSPGQIMGKIMRVTAPALPVSWQRVALVTDYISQEPVAPESLVSPHKDLAALQEALELLRFLVLALEKHDLQQFISKTTQNGAELGSAFAPDPRRVAVTFPLDLTKTRLQVQGEAAIHRNGAAAGQAVPYRGMLRTAAGIVREEGLRKLWQGATPAVYRHIGD</sequence>
<evidence type="ECO:0000256" key="2">
    <source>
        <dbReference type="ARBA" id="ARBA00006375"/>
    </source>
</evidence>